<feature type="transmembrane region" description="Helical" evidence="6">
    <location>
        <begin position="396"/>
        <end position="417"/>
    </location>
</feature>
<keyword evidence="2" id="KW-1003">Cell membrane</keyword>
<reference evidence="7" key="1">
    <citation type="submission" date="2013-04" db="EMBL/GenBank/DDBJ databases">
        <title>The genome sequencing project of 58 acetic acid bacteria.</title>
        <authorList>
            <person name="Okamoto-Kainuma A."/>
            <person name="Ishikawa M."/>
            <person name="Umino S."/>
            <person name="Koizumi Y."/>
            <person name="Shiwa Y."/>
            <person name="Yoshikawa H."/>
            <person name="Matsutani M."/>
            <person name="Matsushita K."/>
        </authorList>
    </citation>
    <scope>NUCLEOTIDE SEQUENCE</scope>
    <source>
        <strain evidence="7">NBRC 106556</strain>
    </source>
</reference>
<evidence type="ECO:0000256" key="1">
    <source>
        <dbReference type="ARBA" id="ARBA00004651"/>
    </source>
</evidence>
<feature type="transmembrane region" description="Helical" evidence="6">
    <location>
        <begin position="102"/>
        <end position="124"/>
    </location>
</feature>
<comment type="subcellular location">
    <subcellularLocation>
        <location evidence="1">Cell membrane</location>
        <topology evidence="1">Multi-pass membrane protein</topology>
    </subcellularLocation>
</comment>
<dbReference type="PANTHER" id="PTHR30250">
    <property type="entry name" value="PST FAMILY PREDICTED COLANIC ACID TRANSPORTER"/>
    <property type="match status" value="1"/>
</dbReference>
<evidence type="ECO:0000256" key="2">
    <source>
        <dbReference type="ARBA" id="ARBA00022475"/>
    </source>
</evidence>
<protein>
    <recommendedName>
        <fullName evidence="9">Teichoic acid transporter</fullName>
    </recommendedName>
</protein>
<comment type="caution">
    <text evidence="7">The sequence shown here is derived from an EMBL/GenBank/DDBJ whole genome shotgun (WGS) entry which is preliminary data.</text>
</comment>
<evidence type="ECO:0000313" key="8">
    <source>
        <dbReference type="Proteomes" id="UP001062443"/>
    </source>
</evidence>
<dbReference type="PANTHER" id="PTHR30250:SF31">
    <property type="entry name" value="INNER MEMBRANE PROTEIN YGHQ"/>
    <property type="match status" value="1"/>
</dbReference>
<feature type="transmembrane region" description="Helical" evidence="6">
    <location>
        <begin position="325"/>
        <end position="348"/>
    </location>
</feature>
<feature type="transmembrane region" description="Helical" evidence="6">
    <location>
        <begin position="41"/>
        <end position="63"/>
    </location>
</feature>
<dbReference type="RefSeq" id="WP_068168063.1">
    <property type="nucleotide sequence ID" value="NZ_BAQB01000014.1"/>
</dbReference>
<name>A0ABQ0QIX7_9PROT</name>
<dbReference type="Pfam" id="PF01943">
    <property type="entry name" value="Polysacc_synt"/>
    <property type="match status" value="1"/>
</dbReference>
<feature type="transmembrane region" description="Helical" evidence="6">
    <location>
        <begin position="423"/>
        <end position="444"/>
    </location>
</feature>
<evidence type="ECO:0000256" key="5">
    <source>
        <dbReference type="ARBA" id="ARBA00023136"/>
    </source>
</evidence>
<evidence type="ECO:0000256" key="6">
    <source>
        <dbReference type="SAM" id="Phobius"/>
    </source>
</evidence>
<accession>A0ABQ0QIX7</accession>
<dbReference type="InterPro" id="IPR050833">
    <property type="entry name" value="Poly_Biosynth_Transport"/>
</dbReference>
<gene>
    <name evidence="7" type="ORF">AA106556_1106</name>
</gene>
<evidence type="ECO:0008006" key="9">
    <source>
        <dbReference type="Google" id="ProtNLM"/>
    </source>
</evidence>
<keyword evidence="4 6" id="KW-1133">Transmembrane helix</keyword>
<dbReference type="EMBL" id="BAQB01000014">
    <property type="protein sequence ID" value="GBR46429.1"/>
    <property type="molecule type" value="Genomic_DNA"/>
</dbReference>
<proteinExistence type="predicted"/>
<dbReference type="InterPro" id="IPR002797">
    <property type="entry name" value="Polysacc_synth"/>
</dbReference>
<evidence type="ECO:0000313" key="7">
    <source>
        <dbReference type="EMBL" id="GBR46429.1"/>
    </source>
</evidence>
<feature type="transmembrane region" description="Helical" evidence="6">
    <location>
        <begin position="136"/>
        <end position="158"/>
    </location>
</feature>
<evidence type="ECO:0000256" key="4">
    <source>
        <dbReference type="ARBA" id="ARBA00022989"/>
    </source>
</evidence>
<feature type="transmembrane region" description="Helical" evidence="6">
    <location>
        <begin position="165"/>
        <end position="185"/>
    </location>
</feature>
<dbReference type="Proteomes" id="UP001062443">
    <property type="component" value="Unassembled WGS sequence"/>
</dbReference>
<evidence type="ECO:0000256" key="3">
    <source>
        <dbReference type="ARBA" id="ARBA00022692"/>
    </source>
</evidence>
<sequence length="454" mass="48781">MPESDLPSQSLKAGGVRRVMKNLGVLLGGRAVNAPLSLVHIWLATHLLGSYGFGLIAMMYAFARTIGDVVDFQSWQTVLQYGLRPLTDGNKREFQRIVSFSLFLDIIGGVAGLLIGVGISAFAMKSLGWPPEIHRIGMLYCGSILFMAAATPTGLLRVFNRYDLLAVQGTIATIIRVIGTASMLLTGPSVAILAAVWFLAEIIAWGTISVMALKEMTRRNLHTGFSHAFGGVMRDLAHRRFSQHYPRLWRFVFSTNLNSTLALAFGHIGTLVVGAFVGPASAGYYRIASQIAAGIAKPATLIQTTVYPEMARLWRDRAMGRLRRLTVQVALTAGAIGTALLLITLFAGGPLLRLYVGADGAIATLPVTLWLLAAEVVTVWGLPLEPLLFTIDRSDAAIIARCLECALFLPGLVLVVQKYGLSGVGPATLAGVTLLISIQLIFVIRTPLTPKTTG</sequence>
<feature type="transmembrane region" description="Helical" evidence="6">
    <location>
        <begin position="360"/>
        <end position="384"/>
    </location>
</feature>
<keyword evidence="5 6" id="KW-0472">Membrane</keyword>
<organism evidence="7 8">
    <name type="scientific">Neokomagataea tanensis NBRC 106556</name>
    <dbReference type="NCBI Taxonomy" id="1223519"/>
    <lineage>
        <taxon>Bacteria</taxon>
        <taxon>Pseudomonadati</taxon>
        <taxon>Pseudomonadota</taxon>
        <taxon>Alphaproteobacteria</taxon>
        <taxon>Acetobacterales</taxon>
        <taxon>Acetobacteraceae</taxon>
        <taxon>Neokomagataea</taxon>
    </lineage>
</organism>
<keyword evidence="8" id="KW-1185">Reference proteome</keyword>
<keyword evidence="3 6" id="KW-0812">Transmembrane</keyword>
<feature type="transmembrane region" description="Helical" evidence="6">
    <location>
        <begin position="191"/>
        <end position="213"/>
    </location>
</feature>